<dbReference type="Pfam" id="PF13530">
    <property type="entry name" value="SCP2_2"/>
    <property type="match status" value="1"/>
</dbReference>
<accession>A0A1W5ZYU0</accession>
<dbReference type="InterPro" id="IPR016181">
    <property type="entry name" value="Acyl_CoA_acyltransferase"/>
</dbReference>
<dbReference type="InterPro" id="IPR036527">
    <property type="entry name" value="SCP2_sterol-bd_dom_sf"/>
</dbReference>
<dbReference type="AlphaFoldDB" id="A0A1W5ZYU0"/>
<protein>
    <recommendedName>
        <fullName evidence="1">N-acetyltransferase domain-containing protein</fullName>
    </recommendedName>
</protein>
<proteinExistence type="predicted"/>
<organism evidence="2 3">
    <name type="scientific">Halobacillus mangrovi</name>
    <dbReference type="NCBI Taxonomy" id="402384"/>
    <lineage>
        <taxon>Bacteria</taxon>
        <taxon>Bacillati</taxon>
        <taxon>Bacillota</taxon>
        <taxon>Bacilli</taxon>
        <taxon>Bacillales</taxon>
        <taxon>Bacillaceae</taxon>
        <taxon>Halobacillus</taxon>
    </lineage>
</organism>
<dbReference type="PROSITE" id="PS51186">
    <property type="entry name" value="GNAT"/>
    <property type="match status" value="1"/>
</dbReference>
<dbReference type="Proteomes" id="UP000192527">
    <property type="component" value="Chromosome"/>
</dbReference>
<evidence type="ECO:0000313" key="3">
    <source>
        <dbReference type="Proteomes" id="UP000192527"/>
    </source>
</evidence>
<dbReference type="Pfam" id="PF13527">
    <property type="entry name" value="Acetyltransf_9"/>
    <property type="match status" value="1"/>
</dbReference>
<keyword evidence="3" id="KW-1185">Reference proteome</keyword>
<dbReference type="GO" id="GO:0034069">
    <property type="term" value="F:aminoglycoside N-acetyltransferase activity"/>
    <property type="evidence" value="ECO:0007669"/>
    <property type="project" value="TreeGrafter"/>
</dbReference>
<dbReference type="InterPro" id="IPR051554">
    <property type="entry name" value="Acetyltransferase_Eis"/>
</dbReference>
<dbReference type="RefSeq" id="WP_085030964.1">
    <property type="nucleotide sequence ID" value="NZ_CP020772.1"/>
</dbReference>
<dbReference type="Pfam" id="PF17668">
    <property type="entry name" value="Acetyltransf_17"/>
    <property type="match status" value="1"/>
</dbReference>
<dbReference type="InterPro" id="IPR025559">
    <property type="entry name" value="Eis_dom"/>
</dbReference>
<evidence type="ECO:0000259" key="1">
    <source>
        <dbReference type="PROSITE" id="PS51186"/>
    </source>
</evidence>
<dbReference type="Gene3D" id="3.40.630.30">
    <property type="match status" value="2"/>
</dbReference>
<name>A0A1W5ZYU0_9BACI</name>
<evidence type="ECO:0000313" key="2">
    <source>
        <dbReference type="EMBL" id="ARI78505.1"/>
    </source>
</evidence>
<dbReference type="OrthoDB" id="2379505at2"/>
<sequence length="411" mass="48222">MRRFEEMNDFKTFTEISSRCYPGMKLNSKEDKERYQDHREKMNQEDNIRHIALYENTDMVGGYVEYQHVLNLYQQKIPTAGIGTVAVDLPYKKQGHAKAIIQRFIEDAREEERSLVQLYPFQPAFYRKMGFGLGPALHTFRFHPSQLPPFPTVDPVSVLNENDKEEVKKCYKSWANQTHGACQKANYEFKFLGLEDYHAAGFKRKGQIEGYLVYQFEQQAGDHFLQNDLYVIDFITISQEAYQSLIHYLHIQKDQVRSIKMPTFNEQFSFLLQDPCHTDEELLYRIYHKTSEQGHGLMYRIVDVPLFMKSLESHSFGDETVKIGWKISDTFMDEENYYVYQYTKGHPSLVEEKADIDIHIGIAEFSSLMMGSVTLEGLINVGYARTVDNQHFEKANRLFQNPTKPQCWTFF</sequence>
<dbReference type="InterPro" id="IPR041380">
    <property type="entry name" value="Acetyltransf_17"/>
</dbReference>
<dbReference type="CDD" id="cd04301">
    <property type="entry name" value="NAT_SF"/>
    <property type="match status" value="1"/>
</dbReference>
<dbReference type="SUPFAM" id="SSF55729">
    <property type="entry name" value="Acyl-CoA N-acyltransferases (Nat)"/>
    <property type="match status" value="1"/>
</dbReference>
<reference evidence="2 3" key="1">
    <citation type="submission" date="2017-04" db="EMBL/GenBank/DDBJ databases">
        <title>The whole genome sequencing and assembly of Halobacillus mangrovi strain.</title>
        <authorList>
            <person name="Lee S.-J."/>
            <person name="Park M.-K."/>
            <person name="Kim J.-Y."/>
            <person name="Lee Y.-J."/>
            <person name="Yi H."/>
            <person name="Bahn Y.-S."/>
            <person name="Kim J.F."/>
            <person name="Lee D.-W."/>
        </authorList>
    </citation>
    <scope>NUCLEOTIDE SEQUENCE [LARGE SCALE GENOMIC DNA]</scope>
    <source>
        <strain evidence="2 3">KTB 131</strain>
    </source>
</reference>
<dbReference type="EMBL" id="CP020772">
    <property type="protein sequence ID" value="ARI78505.1"/>
    <property type="molecule type" value="Genomic_DNA"/>
</dbReference>
<feature type="domain" description="N-acetyltransferase" evidence="1">
    <location>
        <begin position="1"/>
        <end position="154"/>
    </location>
</feature>
<dbReference type="InterPro" id="IPR000182">
    <property type="entry name" value="GNAT_dom"/>
</dbReference>
<dbReference type="STRING" id="402384.HM131_17410"/>
<dbReference type="PANTHER" id="PTHR37817">
    <property type="entry name" value="N-ACETYLTRANSFERASE EIS"/>
    <property type="match status" value="1"/>
</dbReference>
<gene>
    <name evidence="2" type="ORF">HM131_17410</name>
</gene>
<dbReference type="PANTHER" id="PTHR37817:SF1">
    <property type="entry name" value="N-ACETYLTRANSFERASE EIS"/>
    <property type="match status" value="1"/>
</dbReference>
<dbReference type="SUPFAM" id="SSF55718">
    <property type="entry name" value="SCP-like"/>
    <property type="match status" value="1"/>
</dbReference>
<dbReference type="Gene3D" id="3.30.1050.10">
    <property type="entry name" value="SCP2 sterol-binding domain"/>
    <property type="match status" value="1"/>
</dbReference>
<dbReference type="GO" id="GO:0030649">
    <property type="term" value="P:aminoglycoside antibiotic catabolic process"/>
    <property type="evidence" value="ECO:0007669"/>
    <property type="project" value="TreeGrafter"/>
</dbReference>
<dbReference type="KEGG" id="hmn:HM131_17410"/>